<keyword evidence="5" id="KW-1185">Reference proteome</keyword>
<keyword evidence="3" id="KW-0732">Signal</keyword>
<feature type="compositionally biased region" description="Basic and acidic residues" evidence="1">
    <location>
        <begin position="354"/>
        <end position="370"/>
    </location>
</feature>
<evidence type="ECO:0000256" key="1">
    <source>
        <dbReference type="SAM" id="MobiDB-lite"/>
    </source>
</evidence>
<feature type="signal peptide" evidence="3">
    <location>
        <begin position="1"/>
        <end position="31"/>
    </location>
</feature>
<dbReference type="AlphaFoldDB" id="A0A163D8I4"/>
<keyword evidence="2" id="KW-0812">Transmembrane</keyword>
<accession>A0A163D8I4</accession>
<feature type="transmembrane region" description="Helical" evidence="2">
    <location>
        <begin position="185"/>
        <end position="207"/>
    </location>
</feature>
<keyword evidence="2" id="KW-1133">Transmembrane helix</keyword>
<evidence type="ECO:0000313" key="4">
    <source>
        <dbReference type="EMBL" id="KZM22988.1"/>
    </source>
</evidence>
<dbReference type="Proteomes" id="UP000076837">
    <property type="component" value="Unassembled WGS sequence"/>
</dbReference>
<feature type="compositionally biased region" description="Polar residues" evidence="1">
    <location>
        <begin position="255"/>
        <end position="271"/>
    </location>
</feature>
<feature type="region of interest" description="Disordered" evidence="1">
    <location>
        <begin position="247"/>
        <end position="372"/>
    </location>
</feature>
<evidence type="ECO:0000313" key="5">
    <source>
        <dbReference type="Proteomes" id="UP000076837"/>
    </source>
</evidence>
<comment type="caution">
    <text evidence="4">The sequence shown here is derived from an EMBL/GenBank/DDBJ whole genome shotgun (WGS) entry which is preliminary data.</text>
</comment>
<gene>
    <name evidence="4" type="ORF">ST47_g5654</name>
</gene>
<evidence type="ECO:0000256" key="2">
    <source>
        <dbReference type="SAM" id="Phobius"/>
    </source>
</evidence>
<proteinExistence type="predicted"/>
<keyword evidence="2" id="KW-0472">Membrane</keyword>
<organism evidence="4 5">
    <name type="scientific">Didymella rabiei</name>
    <name type="common">Chickpea ascochyta blight fungus</name>
    <name type="synonym">Mycosphaerella rabiei</name>
    <dbReference type="NCBI Taxonomy" id="5454"/>
    <lineage>
        <taxon>Eukaryota</taxon>
        <taxon>Fungi</taxon>
        <taxon>Dikarya</taxon>
        <taxon>Ascomycota</taxon>
        <taxon>Pezizomycotina</taxon>
        <taxon>Dothideomycetes</taxon>
        <taxon>Pleosporomycetidae</taxon>
        <taxon>Pleosporales</taxon>
        <taxon>Pleosporineae</taxon>
        <taxon>Didymellaceae</taxon>
        <taxon>Ascochyta</taxon>
    </lineage>
</organism>
<name>A0A163D8I4_DIDRA</name>
<protein>
    <submittedName>
        <fullName evidence="4">Uncharacterized protein</fullName>
    </submittedName>
</protein>
<dbReference type="EMBL" id="JYNV01000200">
    <property type="protein sequence ID" value="KZM22988.1"/>
    <property type="molecule type" value="Genomic_DNA"/>
</dbReference>
<sequence length="435" mass="46655">MPSSTTASRLSRLSRLSVFFLLTSAVTPAQASTLFSRQAQTCGGVQGLQQCGSSFPSDFCCPTDSTCMSLNTADVQSVICCPAGADCAFIQPITCDVKQLNATLHPDNQMHLSDTAGIELPTCGTQCCPLGYTCKSGMCSKDDTSPSPTSSATSTPSPTRPASSSQTSGCPAPVPVKQGFDGKSFAAGLFPGLVIGALGAIGLMWLINTRRESQSEKKYSGDFGHVARHISDPIYDPEHAARVDFIRRPSHSTHRSPNSYNSNTGMVSNGMPSKPTVGTGLTPRIRSMWDRTPKLNFGFTNGPGLPANPNPARPAPAVRAGSSDRDPYKTPTFTPKRAPSQRRTSRSSRSHRRREPEMEQRPPPPDRQDSTETIDVLMPAPNLSFLAPPKAPGMRENRATCDSGTTTFTKLMERAGFDDDVNRDVKNFSSPAGRF</sequence>
<dbReference type="STRING" id="5454.A0A163D8I4"/>
<feature type="region of interest" description="Disordered" evidence="1">
    <location>
        <begin position="145"/>
        <end position="173"/>
    </location>
</feature>
<evidence type="ECO:0000256" key="3">
    <source>
        <dbReference type="SAM" id="SignalP"/>
    </source>
</evidence>
<reference evidence="4 5" key="1">
    <citation type="journal article" date="2016" name="Sci. Rep.">
        <title>Draft genome sequencing and secretome analysis of fungal phytopathogen Ascochyta rabiei provides insight into the necrotrophic effector repertoire.</title>
        <authorList>
            <person name="Verma S."/>
            <person name="Gazara R.K."/>
            <person name="Nizam S."/>
            <person name="Parween S."/>
            <person name="Chattopadhyay D."/>
            <person name="Verma P.K."/>
        </authorList>
    </citation>
    <scope>NUCLEOTIDE SEQUENCE [LARGE SCALE GENOMIC DNA]</scope>
    <source>
        <strain evidence="4 5">ArDII</strain>
    </source>
</reference>
<feature type="compositionally biased region" description="Low complexity" evidence="1">
    <location>
        <begin position="145"/>
        <end position="168"/>
    </location>
</feature>
<dbReference type="OrthoDB" id="5338512at2759"/>
<feature type="chain" id="PRO_5043735982" evidence="3">
    <location>
        <begin position="32"/>
        <end position="435"/>
    </location>
</feature>
<feature type="compositionally biased region" description="Basic residues" evidence="1">
    <location>
        <begin position="339"/>
        <end position="353"/>
    </location>
</feature>